<dbReference type="PROSITE" id="PS50075">
    <property type="entry name" value="CARRIER"/>
    <property type="match status" value="1"/>
</dbReference>
<organism evidence="5">
    <name type="scientific">uncultured bacterium AZ_379</name>
    <dbReference type="NCBI Taxonomy" id="1630015"/>
    <lineage>
        <taxon>Bacteria</taxon>
        <taxon>environmental samples</taxon>
    </lineage>
</organism>
<dbReference type="GO" id="GO:0044550">
    <property type="term" value="P:secondary metabolite biosynthetic process"/>
    <property type="evidence" value="ECO:0007669"/>
    <property type="project" value="TreeGrafter"/>
</dbReference>
<dbReference type="Gene3D" id="3.40.50.150">
    <property type="entry name" value="Vaccinia Virus protein VP39"/>
    <property type="match status" value="1"/>
</dbReference>
<dbReference type="InterPro" id="IPR045851">
    <property type="entry name" value="AMP-bd_C_sf"/>
</dbReference>
<protein>
    <submittedName>
        <fullName evidence="5">Non-ribosomal peptide synthetase</fullName>
    </submittedName>
</protein>
<sequence>MSQFVMSQPALLRCTCGAYDWLGAIAAHARNHREATAVRWSGGVLTFGRLGTAADAVAHHLQTMSRGAQTRVGVCMERSWKAVAALLGVLRGGCVYVPLDASHPKERLAAIGRDAELDIVLTDAATTTVIPRDVAASTLAIERVLDLPGVQPVTPASSCRCSDLAYVIYTSGTTGGSKGVLIERRSLAACLEACQTTFAFESRDTLPALASFAFDISLFEMLNPLVAGGAVRIASDAEILDPARLAAMLPDLTMLHAVPSLMRSLVGHIRHAPDARRAAGRLRAVFVGGDRVPADLLEAMREAFPAAALYVLYGPTESTIIDTCYRVPAHGPLENAAMLGTPLPGSIVKIVKTSDDDLALDEDAGELWIGGPGVARGYGGREELTGARFVEEGSCRYYRTGDLVRLRPDGNLVFLGRADRQIKIRGYRIEPGEVETVLRRHPGVLDAVVDSRPGAGGDPLLAAWIVPAASASSVEIWPSLGEYHVYDEFIYRGLTNDAARNACYLEALRAAAVGKVVVDVGTGGDAVLARLAVEAGARQVFAVELCERAWRTAAESVAQAGLSDRITVIQGDARHVALPEAPDVCVSEIFESIAGAEGASVILDAVRRKLKPTFTMVPAAVTTMIAAISLPESVKKTSRFDPVAAYYVERVFDAVGRRFDLRLCLRGASRDLLLSDVDVFEHLDLQAGKPAETRRLFQLQIVRAGRVDGFMLWLRIAMPGGDTLDTLDTPTAWFPAYVPAFAAGVRVEPGDVIAIECSQSVSADGVRPDYALRGVVRASSGAQQFDLDLSCDTRRFRQAPLYADLFDATGAPARLPHVDAIELRRFAGQHLPTYMIPARFTFVERLPLTRNGKVDRAALPEPSTSRPGALGEYVAPRTESERLLAAVWENVLDLRPVGIRDRFLDLGGHSVAAVRIVERVRKELKRELPLASLYQEETIERLVKHVEDGVRS</sequence>
<dbReference type="Gene3D" id="1.10.1200.10">
    <property type="entry name" value="ACP-like"/>
    <property type="match status" value="1"/>
</dbReference>
<dbReference type="Pfam" id="PF00550">
    <property type="entry name" value="PP-binding"/>
    <property type="match status" value="1"/>
</dbReference>
<dbReference type="Gene3D" id="3.30.300.30">
    <property type="match status" value="2"/>
</dbReference>
<proteinExistence type="predicted"/>
<reference evidence="5" key="1">
    <citation type="journal article" date="2015" name="Proc. Natl. Acad. Sci. U.S.A.">
        <title>Multiplexed metagenome mining using short DNA sequence tags facilitates targeted discovery of epoxyketone proteasome inhibitors.</title>
        <authorList>
            <person name="Owen J.G."/>
            <person name="Charlop-Powers Z."/>
            <person name="Smith A.G."/>
            <person name="Ternei M.A."/>
            <person name="Calle P.Y."/>
            <person name="Reddy B.V."/>
            <person name="Montiel D."/>
            <person name="Brady S.F."/>
        </authorList>
    </citation>
    <scope>NUCLEOTIDE SEQUENCE</scope>
</reference>
<dbReference type="FunFam" id="1.10.1200.10:FF:000005">
    <property type="entry name" value="Nonribosomal peptide synthetase 1"/>
    <property type="match status" value="1"/>
</dbReference>
<evidence type="ECO:0000259" key="4">
    <source>
        <dbReference type="PROSITE" id="PS50075"/>
    </source>
</evidence>
<dbReference type="InterPro" id="IPR006162">
    <property type="entry name" value="Ppantetheine_attach_site"/>
</dbReference>
<dbReference type="SMART" id="SM00823">
    <property type="entry name" value="PKS_PP"/>
    <property type="match status" value="1"/>
</dbReference>
<dbReference type="InterPro" id="IPR020806">
    <property type="entry name" value="PKS_PP-bd"/>
</dbReference>
<dbReference type="InterPro" id="IPR029063">
    <property type="entry name" value="SAM-dependent_MTases_sf"/>
</dbReference>
<dbReference type="PANTHER" id="PTHR45527">
    <property type="entry name" value="NONRIBOSOMAL PEPTIDE SYNTHETASE"/>
    <property type="match status" value="1"/>
</dbReference>
<dbReference type="PROSITE" id="PS00455">
    <property type="entry name" value="AMP_BINDING"/>
    <property type="match status" value="1"/>
</dbReference>
<evidence type="ECO:0000256" key="2">
    <source>
        <dbReference type="ARBA" id="ARBA00022450"/>
    </source>
</evidence>
<dbReference type="InterPro" id="IPR041698">
    <property type="entry name" value="Methyltransf_25"/>
</dbReference>
<dbReference type="InterPro" id="IPR010071">
    <property type="entry name" value="AA_adenyl_dom"/>
</dbReference>
<dbReference type="InterPro" id="IPR009081">
    <property type="entry name" value="PP-bd_ACP"/>
</dbReference>
<evidence type="ECO:0000256" key="1">
    <source>
        <dbReference type="ARBA" id="ARBA00001957"/>
    </source>
</evidence>
<accession>A0A0E3M3F7</accession>
<dbReference type="SUPFAM" id="SSF53335">
    <property type="entry name" value="S-adenosyl-L-methionine-dependent methyltransferases"/>
    <property type="match status" value="1"/>
</dbReference>
<dbReference type="InterPro" id="IPR036736">
    <property type="entry name" value="ACP-like_sf"/>
</dbReference>
<dbReference type="GO" id="GO:0005737">
    <property type="term" value="C:cytoplasm"/>
    <property type="evidence" value="ECO:0007669"/>
    <property type="project" value="TreeGrafter"/>
</dbReference>
<dbReference type="CDD" id="cd05930">
    <property type="entry name" value="A_NRPS"/>
    <property type="match status" value="1"/>
</dbReference>
<dbReference type="SUPFAM" id="SSF56801">
    <property type="entry name" value="Acetyl-CoA synthetase-like"/>
    <property type="match status" value="1"/>
</dbReference>
<dbReference type="InterPro" id="IPR000873">
    <property type="entry name" value="AMP-dep_synth/lig_dom"/>
</dbReference>
<dbReference type="PANTHER" id="PTHR45527:SF1">
    <property type="entry name" value="FATTY ACID SYNTHASE"/>
    <property type="match status" value="1"/>
</dbReference>
<dbReference type="Pfam" id="PF00501">
    <property type="entry name" value="AMP-binding"/>
    <property type="match status" value="1"/>
</dbReference>
<dbReference type="SUPFAM" id="SSF47336">
    <property type="entry name" value="ACP-like"/>
    <property type="match status" value="1"/>
</dbReference>
<dbReference type="InterPro" id="IPR042099">
    <property type="entry name" value="ANL_N_sf"/>
</dbReference>
<dbReference type="PROSITE" id="PS00012">
    <property type="entry name" value="PHOSPHOPANTETHEINE"/>
    <property type="match status" value="1"/>
</dbReference>
<dbReference type="NCBIfam" id="TIGR01733">
    <property type="entry name" value="AA-adenyl-dom"/>
    <property type="match status" value="1"/>
</dbReference>
<evidence type="ECO:0000313" key="5">
    <source>
        <dbReference type="EMBL" id="AKA59490.1"/>
    </source>
</evidence>
<dbReference type="EMBL" id="KP830096">
    <property type="protein sequence ID" value="AKA59490.1"/>
    <property type="molecule type" value="Genomic_DNA"/>
</dbReference>
<dbReference type="Gene3D" id="3.40.50.12780">
    <property type="entry name" value="N-terminal domain of ligase-like"/>
    <property type="match status" value="1"/>
</dbReference>
<dbReference type="AlphaFoldDB" id="A0A0E3M3F7"/>
<dbReference type="GO" id="GO:0043041">
    <property type="term" value="P:amino acid activation for nonribosomal peptide biosynthetic process"/>
    <property type="evidence" value="ECO:0007669"/>
    <property type="project" value="TreeGrafter"/>
</dbReference>
<dbReference type="InterPro" id="IPR020845">
    <property type="entry name" value="AMP-binding_CS"/>
</dbReference>
<keyword evidence="2" id="KW-0596">Phosphopantetheine</keyword>
<dbReference type="CDD" id="cd02440">
    <property type="entry name" value="AdoMet_MTases"/>
    <property type="match status" value="1"/>
</dbReference>
<comment type="cofactor">
    <cofactor evidence="1">
        <name>pantetheine 4'-phosphate</name>
        <dbReference type="ChEBI" id="CHEBI:47942"/>
    </cofactor>
</comment>
<name>A0A0E3M3F7_9BACT</name>
<dbReference type="GO" id="GO:0031177">
    <property type="term" value="F:phosphopantetheine binding"/>
    <property type="evidence" value="ECO:0007669"/>
    <property type="project" value="InterPro"/>
</dbReference>
<keyword evidence="3" id="KW-0597">Phosphoprotein</keyword>
<evidence type="ECO:0000256" key="3">
    <source>
        <dbReference type="ARBA" id="ARBA00022553"/>
    </source>
</evidence>
<feature type="domain" description="Carrier" evidence="4">
    <location>
        <begin position="875"/>
        <end position="950"/>
    </location>
</feature>
<dbReference type="Pfam" id="PF13649">
    <property type="entry name" value="Methyltransf_25"/>
    <property type="match status" value="1"/>
</dbReference>